<name>A0AAJ1SUQ6_9MICC</name>
<organism evidence="1 2">
    <name type="scientific">Pseudarthrobacter niigatensis</name>
    <dbReference type="NCBI Taxonomy" id="369935"/>
    <lineage>
        <taxon>Bacteria</taxon>
        <taxon>Bacillati</taxon>
        <taxon>Actinomycetota</taxon>
        <taxon>Actinomycetes</taxon>
        <taxon>Micrococcales</taxon>
        <taxon>Micrococcaceae</taxon>
        <taxon>Pseudarthrobacter</taxon>
    </lineage>
</organism>
<dbReference type="RefSeq" id="WP_307356989.1">
    <property type="nucleotide sequence ID" value="NZ_JAUSTB010000001.1"/>
</dbReference>
<evidence type="ECO:0000313" key="2">
    <source>
        <dbReference type="Proteomes" id="UP001239267"/>
    </source>
</evidence>
<accession>A0AAJ1SUQ6</accession>
<reference evidence="1 2" key="1">
    <citation type="submission" date="2023-07" db="EMBL/GenBank/DDBJ databases">
        <title>Sorghum-associated microbial communities from plants grown in Nebraska, USA.</title>
        <authorList>
            <person name="Schachtman D."/>
        </authorList>
    </citation>
    <scope>NUCLEOTIDE SEQUENCE [LARGE SCALE GENOMIC DNA]</scope>
    <source>
        <strain evidence="1 2">DS1001</strain>
    </source>
</reference>
<protein>
    <submittedName>
        <fullName evidence="1">Uncharacterized protein</fullName>
    </submittedName>
</protein>
<comment type="caution">
    <text evidence="1">The sequence shown here is derived from an EMBL/GenBank/DDBJ whole genome shotgun (WGS) entry which is preliminary data.</text>
</comment>
<evidence type="ECO:0000313" key="1">
    <source>
        <dbReference type="EMBL" id="MDQ0144723.1"/>
    </source>
</evidence>
<sequence length="40" mass="4275">MKTIKRLTWAVAAALGIAATSAGPSFAGVMFNHTEFLHTR</sequence>
<proteinExistence type="predicted"/>
<dbReference type="AlphaFoldDB" id="A0AAJ1SUQ6"/>
<gene>
    <name evidence="1" type="ORF">J2T23_000597</name>
</gene>
<dbReference type="EMBL" id="JAUSTB010000001">
    <property type="protein sequence ID" value="MDQ0144723.1"/>
    <property type="molecule type" value="Genomic_DNA"/>
</dbReference>
<keyword evidence="2" id="KW-1185">Reference proteome</keyword>
<dbReference type="Proteomes" id="UP001239267">
    <property type="component" value="Unassembled WGS sequence"/>
</dbReference>